<dbReference type="AlphaFoldDB" id="A0A2D6YMD7"/>
<name>A0A2D6YMD7_9DELT</name>
<proteinExistence type="predicted"/>
<dbReference type="SUPFAM" id="SSF53590">
    <property type="entry name" value="Nucleoside hydrolase"/>
    <property type="match status" value="1"/>
</dbReference>
<keyword evidence="2" id="KW-0326">Glycosidase</keyword>
<comment type="caution">
    <text evidence="4">The sequence shown here is derived from an EMBL/GenBank/DDBJ whole genome shotgun (WGS) entry which is preliminary data.</text>
</comment>
<dbReference type="GO" id="GO:0006152">
    <property type="term" value="P:purine nucleoside catabolic process"/>
    <property type="evidence" value="ECO:0007669"/>
    <property type="project" value="TreeGrafter"/>
</dbReference>
<dbReference type="CDD" id="cd02651">
    <property type="entry name" value="nuc_hydro_IU_UC_XIUA"/>
    <property type="match status" value="1"/>
</dbReference>
<evidence type="ECO:0000313" key="5">
    <source>
        <dbReference type="Proteomes" id="UP000226525"/>
    </source>
</evidence>
<dbReference type="PANTHER" id="PTHR12304">
    <property type="entry name" value="INOSINE-URIDINE PREFERRING NUCLEOSIDE HYDROLASE"/>
    <property type="match status" value="1"/>
</dbReference>
<evidence type="ECO:0000313" key="4">
    <source>
        <dbReference type="EMBL" id="MAH64329.1"/>
    </source>
</evidence>
<dbReference type="Gene3D" id="3.90.245.10">
    <property type="entry name" value="Ribonucleoside hydrolase-like"/>
    <property type="match status" value="1"/>
</dbReference>
<evidence type="ECO:0000256" key="1">
    <source>
        <dbReference type="ARBA" id="ARBA00022801"/>
    </source>
</evidence>
<dbReference type="EMBL" id="NZEX01000154">
    <property type="protein sequence ID" value="MAH64329.1"/>
    <property type="molecule type" value="Genomic_DNA"/>
</dbReference>
<dbReference type="GO" id="GO:0005829">
    <property type="term" value="C:cytosol"/>
    <property type="evidence" value="ECO:0007669"/>
    <property type="project" value="TreeGrafter"/>
</dbReference>
<accession>A0A2D6YMD7</accession>
<protein>
    <submittedName>
        <fullName evidence="4">Nucleoside hydrolase</fullName>
    </submittedName>
</protein>
<evidence type="ECO:0000259" key="3">
    <source>
        <dbReference type="Pfam" id="PF01156"/>
    </source>
</evidence>
<feature type="domain" description="Inosine/uridine-preferring nucleoside hydrolase" evidence="3">
    <location>
        <begin position="5"/>
        <end position="303"/>
    </location>
</feature>
<keyword evidence="1 4" id="KW-0378">Hydrolase</keyword>
<dbReference type="Pfam" id="PF01156">
    <property type="entry name" value="IU_nuc_hydro"/>
    <property type="match status" value="1"/>
</dbReference>
<reference evidence="5" key="1">
    <citation type="submission" date="2017-09" db="EMBL/GenBank/DDBJ databases">
        <title>The Reconstruction of 2,631 Draft Metagenome-Assembled Genomes from the Global Oceans.</title>
        <authorList>
            <person name="Tully B.J."/>
            <person name="Graham E.D."/>
            <person name="Heidelberg J.F."/>
        </authorList>
    </citation>
    <scope>NUCLEOTIDE SEQUENCE [LARGE SCALE GENOMIC DNA]</scope>
</reference>
<dbReference type="PANTHER" id="PTHR12304:SF4">
    <property type="entry name" value="URIDINE NUCLEOSIDASE"/>
    <property type="match status" value="1"/>
</dbReference>
<dbReference type="InterPro" id="IPR023186">
    <property type="entry name" value="IUNH"/>
</dbReference>
<dbReference type="Proteomes" id="UP000226525">
    <property type="component" value="Unassembled WGS sequence"/>
</dbReference>
<sequence>MKRKIIIDTDPGQDDALAILLALASSQELDVLGIIAVAGNVPLQLTTRNARALVELAKRPEVPVFAGCPRPLMRNLVTAEHVHGKTGLDGWDMPEPSVPLQIEHGVDWLIETLRKAEDDSVTICTLAPLTNVGMAFAKAPDILPKIREIVTMGGGYFVGGNVTPSAEFNIYVDPHAAQTVFSCGRPTTVMPLDVTHQALMPKTWIQSLRELGTPVGDATSGMLSFFERHDVKKYGSTGGPLHDPTVIAYLLMPELFDGKFVNLTVETQSDLTMGMTVLDWWGVTKRKPNATVMNKIDTDAFFKLLFDRLLTLD</sequence>
<evidence type="ECO:0000256" key="2">
    <source>
        <dbReference type="ARBA" id="ARBA00023295"/>
    </source>
</evidence>
<gene>
    <name evidence="4" type="ORF">CMN54_12970</name>
</gene>
<dbReference type="InterPro" id="IPR001910">
    <property type="entry name" value="Inosine/uridine_hydrolase_dom"/>
</dbReference>
<dbReference type="GO" id="GO:0008477">
    <property type="term" value="F:purine nucleosidase activity"/>
    <property type="evidence" value="ECO:0007669"/>
    <property type="project" value="TreeGrafter"/>
</dbReference>
<organism evidence="4 5">
    <name type="scientific">SAR324 cluster bacterium</name>
    <dbReference type="NCBI Taxonomy" id="2024889"/>
    <lineage>
        <taxon>Bacteria</taxon>
        <taxon>Deltaproteobacteria</taxon>
        <taxon>SAR324 cluster</taxon>
    </lineage>
</organism>
<dbReference type="InterPro" id="IPR036452">
    <property type="entry name" value="Ribo_hydro-like"/>
</dbReference>